<dbReference type="GO" id="GO:0007165">
    <property type="term" value="P:signal transduction"/>
    <property type="evidence" value="ECO:0007669"/>
    <property type="project" value="InterPro"/>
</dbReference>
<evidence type="ECO:0000256" key="1">
    <source>
        <dbReference type="ARBA" id="ARBA00004300"/>
    </source>
</evidence>
<protein>
    <submittedName>
        <fullName evidence="10">Rootletin-like isoform X1</fullName>
    </submittedName>
</protein>
<dbReference type="GO" id="GO:0060090">
    <property type="term" value="F:molecular adaptor activity"/>
    <property type="evidence" value="ECO:0007669"/>
    <property type="project" value="InterPro"/>
</dbReference>
<keyword evidence="2" id="KW-0963">Cytoplasm</keyword>
<evidence type="ECO:0000256" key="4">
    <source>
        <dbReference type="ARBA" id="ARBA00023054"/>
    </source>
</evidence>
<evidence type="ECO:0000313" key="9">
    <source>
        <dbReference type="Proteomes" id="UP000504635"/>
    </source>
</evidence>
<feature type="coiled-coil region" evidence="6">
    <location>
        <begin position="1654"/>
        <end position="1909"/>
    </location>
</feature>
<keyword evidence="5" id="KW-0206">Cytoskeleton</keyword>
<feature type="compositionally biased region" description="Low complexity" evidence="7">
    <location>
        <begin position="47"/>
        <end position="57"/>
    </location>
</feature>
<evidence type="ECO:0000256" key="5">
    <source>
        <dbReference type="ARBA" id="ARBA00023212"/>
    </source>
</evidence>
<feature type="region of interest" description="Disordered" evidence="7">
    <location>
        <begin position="2413"/>
        <end position="2441"/>
    </location>
</feature>
<evidence type="ECO:0000256" key="2">
    <source>
        <dbReference type="ARBA" id="ARBA00022490"/>
    </source>
</evidence>
<feature type="coiled-coil region" evidence="6">
    <location>
        <begin position="1215"/>
        <end position="1407"/>
    </location>
</feature>
<feature type="coiled-coil region" evidence="6">
    <location>
        <begin position="2020"/>
        <end position="2253"/>
    </location>
</feature>
<organism evidence="9 10">
    <name type="scientific">Sitophilus oryzae</name>
    <name type="common">Rice weevil</name>
    <name type="synonym">Curculio oryzae</name>
    <dbReference type="NCBI Taxonomy" id="7048"/>
    <lineage>
        <taxon>Eukaryota</taxon>
        <taxon>Metazoa</taxon>
        <taxon>Ecdysozoa</taxon>
        <taxon>Arthropoda</taxon>
        <taxon>Hexapoda</taxon>
        <taxon>Insecta</taxon>
        <taxon>Pterygota</taxon>
        <taxon>Neoptera</taxon>
        <taxon>Endopterygota</taxon>
        <taxon>Coleoptera</taxon>
        <taxon>Polyphaga</taxon>
        <taxon>Cucujiformia</taxon>
        <taxon>Curculionidae</taxon>
        <taxon>Dryophthorinae</taxon>
        <taxon>Sitophilus</taxon>
    </lineage>
</organism>
<dbReference type="InterPro" id="IPR028745">
    <property type="entry name" value="AKAP9/Pericentrin"/>
</dbReference>
<dbReference type="Pfam" id="PF10495">
    <property type="entry name" value="PACT_coil_coil"/>
    <property type="match status" value="1"/>
</dbReference>
<dbReference type="GO" id="GO:0005813">
    <property type="term" value="C:centrosome"/>
    <property type="evidence" value="ECO:0007669"/>
    <property type="project" value="UniProtKB-SubCell"/>
</dbReference>
<dbReference type="Proteomes" id="UP000504635">
    <property type="component" value="Unplaced"/>
</dbReference>
<dbReference type="FunCoup" id="A0A6J2XSG5">
    <property type="interactions" value="310"/>
</dbReference>
<dbReference type="RefSeq" id="XP_030754417.1">
    <property type="nucleotide sequence ID" value="XM_030898557.1"/>
</dbReference>
<feature type="region of interest" description="Disordered" evidence="7">
    <location>
        <begin position="1"/>
        <end position="62"/>
    </location>
</feature>
<gene>
    <name evidence="10" type="primary">LOC115881172</name>
</gene>
<accession>A0A6J2XSG5</accession>
<dbReference type="InterPro" id="IPR019528">
    <property type="entry name" value="PACT_domain"/>
</dbReference>
<keyword evidence="9" id="KW-1185">Reference proteome</keyword>
<feature type="compositionally biased region" description="Polar residues" evidence="7">
    <location>
        <begin position="2413"/>
        <end position="2425"/>
    </location>
</feature>
<feature type="coiled-coil region" evidence="6">
    <location>
        <begin position="263"/>
        <end position="304"/>
    </location>
</feature>
<dbReference type="InParanoid" id="A0A6J2XSG5"/>
<dbReference type="KEGG" id="soy:115881172"/>
<reference evidence="10" key="1">
    <citation type="submission" date="2025-08" db="UniProtKB">
        <authorList>
            <consortium name="RefSeq"/>
        </authorList>
    </citation>
    <scope>IDENTIFICATION</scope>
    <source>
        <tissue evidence="10">Gonads</tissue>
    </source>
</reference>
<evidence type="ECO:0000259" key="8">
    <source>
        <dbReference type="Pfam" id="PF10495"/>
    </source>
</evidence>
<feature type="coiled-coil region" evidence="6">
    <location>
        <begin position="820"/>
        <end position="916"/>
    </location>
</feature>
<dbReference type="PANTHER" id="PTHR44981">
    <property type="entry name" value="PERICENTRIN-LIKE PROTEIN, ISOFORM F"/>
    <property type="match status" value="1"/>
</dbReference>
<feature type="coiled-coil region" evidence="6">
    <location>
        <begin position="342"/>
        <end position="380"/>
    </location>
</feature>
<dbReference type="OrthoDB" id="2020852at2759"/>
<feature type="coiled-coil region" evidence="6">
    <location>
        <begin position="940"/>
        <end position="1169"/>
    </location>
</feature>
<dbReference type="GeneID" id="115881172"/>
<proteinExistence type="predicted"/>
<dbReference type="GO" id="GO:0005737">
    <property type="term" value="C:cytoplasm"/>
    <property type="evidence" value="ECO:0007669"/>
    <property type="project" value="UniProtKB-ARBA"/>
</dbReference>
<dbReference type="PANTHER" id="PTHR44981:SF2">
    <property type="entry name" value="PERICENTRIN-LIKE PROTEIN, ISOFORM F"/>
    <property type="match status" value="1"/>
</dbReference>
<evidence type="ECO:0000256" key="3">
    <source>
        <dbReference type="ARBA" id="ARBA00022553"/>
    </source>
</evidence>
<keyword evidence="3" id="KW-0597">Phosphoprotein</keyword>
<feature type="domain" description="Pericentrin/AKAP-450 centrosomal targeting" evidence="8">
    <location>
        <begin position="2279"/>
        <end position="2348"/>
    </location>
</feature>
<evidence type="ECO:0000313" key="10">
    <source>
        <dbReference type="RefSeq" id="XP_030754417.1"/>
    </source>
</evidence>
<sequence>MDESEESNVEDSNKTDKVIKSNSEVENEEKTLSVPNKDDADEEHVSESSISEHITSTNGSVENDRSLQEIEIQNHSALENVESAELLPDSDGNLFSNSFSADGNEFLENLGISQTNDNKINEPKNSKSILEELLVNSQIERDNEQSKEESFNMFANVDFSDKSLLNSPSLNDRVLNIELTENKPDNDVNVDIEKRVRQLEEIVAVKDSTINAISQELDSFREMSNPTYTLSMLSATEYKHLQEECQAKLLEYNSAIIYKNDLIQQLSESLDQSVSERKELLNQVELFKEEIAQLQTKLQETAIMVKEHQCAVPQSDKIDKTDNVTAPVNLEDSSSNCDDDIIIKLKNEISNLNEKIQLDKDNYEKEISRLRELLENVKCGSTELTELKVELENKHTKEVEELRTYFEKKCVELEKNYSEEIFSQQSRKMSDSSSDVELSNDFLLSNQPGPGGDHSRVIKSKEDIEKLKENLTGFLNKLSKHSLEELSDKDVSKIELEVKNELNLLLRIGEKLEIKAIGNKYLEEISNLKFQLEESRKDHGNMSIGSVIQEVGSSGDFEINEVIESYERRLQEQVNLAKIDLVNELVEQIQRLVSNAADEEEWPSELLQLRDRFVEKYESEIRILKEEHQKEIANLKGEHLKLLNGAIERARRRSLKDDDSISKSDTALLKERDNLKKQVISLRNLLSELLRYFTQAEDALNNTLVDELLRQGIDKNSSNMDDELNLDTSSGTTNSSKILDSLTNVPRVHLTPNFSELINMIEHQSQNNDSSIDISEDLKNELGMCLDKLRQEANAILTLTTNLPRVQPVASPRNSVDDKLNSLSKKLNFETLENERLKQELSESNDAILTLMEKIRILESELEQAKYKIAELVEDGRREVVSEGYGEDGSIPLPELDDAIRTLSDLQERARTMMAQSRASINPDIFELIEQYHSVGLRVKQGTKREKNDMIQQIEAADKKYKTTQKFLEEQAVEREQERDEAQRKINELYEQLKDRDKDRANYQMMSKEHHVKFGCRSLEVEAYKKVEQLEHQLQGLAKQIHNEQHRSKELEQEQEESLEKIRILREIIRDLEQQNDEKDRKIEQQLRNVEKLECIVQEHLGSVESKSPNSALGDISDIQGLRRHVDELEQEVQQLRIGAELAGSEGAVRQIKLQLFELEVNLDKKTRELELLHSTDVNNSCSTPSEDMSVRDLVRPQTPNSIAMDECEVPLQQLARLKEKLLKHTRAEEAAMKRIKDLDMQVIHLKNETEEAQNEKEYMKRQIQEQLVLISDLQIRLDHQRIKAEHIEKQTNTSLESKIYDLQNEILTLQEKLSMKDKALNYQEQLVKEAQERIRDLETDIASAKDDDMIVEMQKELETLRQENHQMKERLSTENHILPNLVENIIADKNADIEMLRNKLKDTEKCLNSFTSLNVDKNDLKILENLKNSGGSIENLISILDLSQPIDQIRRMENSKQDSLSGLHQFSFKKSANDTELIEPEISSIERIGPSNLNYTVSAPLGKPNSTELGHKKVHFEDHDDFQEEINRLTQTIEMKDKTIREYVAKIKMFDEFEEKIQKLQEQLDETEQALNSATKTFEKEQNDAEERERMLGVELAEKKLKLSELEKEVQTLKEDSVRKDEMSLVLARDKKSLEQKLMSLKKDNFDNITKVIGEKNDIIEQMQSEKDALLEDIGKTQSDLKINKVQVDNLSGLIVELNQAKSEIETNLSKISKENGKLRKELGNKSASLENALIEAKNWREANDSSEKELKKLRDNLKAHEDTIKDLEQSIKKKDALVLDKDCDIEILNEDMKYYQTQLTELENKIKTLENPMKKAQLDQELAKVSELTKEVARLQDLVKEKERVITQMAEDHSQVHSNLKAIDNKIKETGNIFDLSGRLKREQKKNAELLEEIHALKAKLLNYEVQDSTPVDDITGQLKKELECAAQIDSNIISAVSDQSLSSISEGHDVEAFKKSLTRQKSHNKQLLRDNDKLEREKVGLEKLCYNLQQRLNEVQILLEKERMVTKETQLEDAKLMEQLRIKLDATLDTKEELEKVLAEEKHCRRALEIQIEELKKIESPSSESTKYKPPPTTDFFELNRLQRELDAVKEEKLQLVTQIKSLRQENDQLGNDVKYTKEMLKLLEERNRAQEEKFRVLSEKEKALTDEVIRKNFELEVKGREVEEKKIKMDELEQEKVLLKKQKSDLLRALKSQTSLIPSLDTGIPDALESAIRELKEKNEENKRRLEYIEKIENEKKYLENQLRNETINNGKNNMPFSDLVARCDYLFSKALKLESVRKALIWQKRYLVDYLQSHQRHCLVAVLPNQPHENYCMRHRHTPLEHFRSAVIAVISIHRMKLLVKRWHSGIRKSERINSRYYERSRQRCPSETTGPTAAYFHVGQPVSNNNFTYKPTTRSNNPFAQEMVATDNSRPVSPSSVHSTNRDIPWSGNTPPSKENVLPRNFFVGSSSLAQNNVPLRAPQLMVQYQERFEQIQEKLGVPFSQQSGF</sequence>
<evidence type="ECO:0000256" key="7">
    <source>
        <dbReference type="SAM" id="MobiDB-lite"/>
    </source>
</evidence>
<evidence type="ECO:0000256" key="6">
    <source>
        <dbReference type="SAM" id="Coils"/>
    </source>
</evidence>
<keyword evidence="4 6" id="KW-0175">Coiled coil</keyword>
<feature type="coiled-coil region" evidence="6">
    <location>
        <begin position="1520"/>
        <end position="1624"/>
    </location>
</feature>
<name>A0A6J2XSG5_SITOR</name>
<comment type="subcellular location">
    <subcellularLocation>
        <location evidence="1">Cytoplasm</location>
        <location evidence="1">Cytoskeleton</location>
        <location evidence="1">Microtubule organizing center</location>
        <location evidence="1">Centrosome</location>
    </subcellularLocation>
</comment>
<feature type="coiled-coil region" evidence="6">
    <location>
        <begin position="1960"/>
        <end position="1994"/>
    </location>
</feature>